<organism evidence="1 2">
    <name type="scientific">Aphis gossypii</name>
    <name type="common">Cotton aphid</name>
    <dbReference type="NCBI Taxonomy" id="80765"/>
    <lineage>
        <taxon>Eukaryota</taxon>
        <taxon>Metazoa</taxon>
        <taxon>Ecdysozoa</taxon>
        <taxon>Arthropoda</taxon>
        <taxon>Hexapoda</taxon>
        <taxon>Insecta</taxon>
        <taxon>Pterygota</taxon>
        <taxon>Neoptera</taxon>
        <taxon>Paraneoptera</taxon>
        <taxon>Hemiptera</taxon>
        <taxon>Sternorrhyncha</taxon>
        <taxon>Aphidomorpha</taxon>
        <taxon>Aphidoidea</taxon>
        <taxon>Aphididae</taxon>
        <taxon>Aphidini</taxon>
        <taxon>Aphis</taxon>
        <taxon>Aphis</taxon>
    </lineage>
</organism>
<dbReference type="AlphaFoldDB" id="A0A9P0IPL7"/>
<accession>A0A9P0IPL7</accession>
<dbReference type="Proteomes" id="UP001154329">
    <property type="component" value="Chromosome 1"/>
</dbReference>
<reference evidence="1" key="2">
    <citation type="submission" date="2022-10" db="EMBL/GenBank/DDBJ databases">
        <authorList>
            <consortium name="ENA_rothamsted_submissions"/>
            <consortium name="culmorum"/>
            <person name="King R."/>
        </authorList>
    </citation>
    <scope>NUCLEOTIDE SEQUENCE</scope>
</reference>
<dbReference type="EMBL" id="OU899034">
    <property type="protein sequence ID" value="CAH1710104.1"/>
    <property type="molecule type" value="Genomic_DNA"/>
</dbReference>
<proteinExistence type="predicted"/>
<protein>
    <submittedName>
        <fullName evidence="1">Uncharacterized protein</fullName>
    </submittedName>
</protein>
<keyword evidence="2" id="KW-1185">Reference proteome</keyword>
<gene>
    <name evidence="1" type="ORF">APHIGO_LOCUS1061</name>
</gene>
<evidence type="ECO:0000313" key="2">
    <source>
        <dbReference type="Proteomes" id="UP001154329"/>
    </source>
</evidence>
<evidence type="ECO:0000313" key="1">
    <source>
        <dbReference type="EMBL" id="CAH1710104.1"/>
    </source>
</evidence>
<name>A0A9P0IPL7_APHGO</name>
<reference evidence="1" key="1">
    <citation type="submission" date="2022-02" db="EMBL/GenBank/DDBJ databases">
        <authorList>
            <person name="King R."/>
        </authorList>
    </citation>
    <scope>NUCLEOTIDE SEQUENCE</scope>
</reference>
<sequence>MYIIRIHVCAIECVPWKKKCYAVHRVIRNTRVPEATARKLPTASKPPRRGGWFSINHVRVGKENKMQTIKLDFSLILFLPTTTTTNPTPPQSIPLPSDCQHSVFVGNIQNESPTYSPKLSVRYLFLF</sequence>